<dbReference type="InterPro" id="IPR038360">
    <property type="entry name" value="DUF4844_sf"/>
</dbReference>
<dbReference type="Pfam" id="PF16133">
    <property type="entry name" value="DUF4844"/>
    <property type="match status" value="1"/>
</dbReference>
<name>A0ABX6MAR7_9BURK</name>
<dbReference type="RefSeq" id="WP_169112636.1">
    <property type="nucleotide sequence ID" value="NZ_CP051684.1"/>
</dbReference>
<evidence type="ECO:0000313" key="1">
    <source>
        <dbReference type="EMBL" id="QJD91129.1"/>
    </source>
</evidence>
<dbReference type="Proteomes" id="UP000503117">
    <property type="component" value="Chromosome"/>
</dbReference>
<evidence type="ECO:0000313" key="2">
    <source>
        <dbReference type="Proteomes" id="UP000503117"/>
    </source>
</evidence>
<gene>
    <name evidence="1" type="ORF">HH213_14180</name>
</gene>
<accession>A0ABX6MAR7</accession>
<sequence length="156" mass="17317">MFIKVLAGAAALVAAIVIAGVSGLLFYVWPTGFHDQQLAITPEVLQRLRSLKSEHKFGPDHATFYPGAMHESERLMAQASVDSTIESLIAELPARPQRSTVLRTIKHTLASPGTSESEERDQMLTYFTKVMAVCGVESSDELFNVWRYGFPYGWLI</sequence>
<dbReference type="EMBL" id="CP051684">
    <property type="protein sequence ID" value="QJD91129.1"/>
    <property type="molecule type" value="Genomic_DNA"/>
</dbReference>
<reference evidence="1 2" key="1">
    <citation type="submission" date="2020-04" db="EMBL/GenBank/DDBJ databases">
        <title>Genome sequencing of novel species.</title>
        <authorList>
            <person name="Heo J."/>
            <person name="Kim S.-J."/>
            <person name="Kim J.-S."/>
            <person name="Hong S.-B."/>
            <person name="Kwon S.-W."/>
        </authorList>
    </citation>
    <scope>NUCLEOTIDE SEQUENCE [LARGE SCALE GENOMIC DNA]</scope>
    <source>
        <strain evidence="1 2">AF9R3</strain>
    </source>
</reference>
<dbReference type="InterPro" id="IPR032301">
    <property type="entry name" value="DUF4844"/>
</dbReference>
<organism evidence="1 2">
    <name type="scientific">Duganella dendranthematis</name>
    <dbReference type="NCBI Taxonomy" id="2728021"/>
    <lineage>
        <taxon>Bacteria</taxon>
        <taxon>Pseudomonadati</taxon>
        <taxon>Pseudomonadota</taxon>
        <taxon>Betaproteobacteria</taxon>
        <taxon>Burkholderiales</taxon>
        <taxon>Oxalobacteraceae</taxon>
        <taxon>Telluria group</taxon>
        <taxon>Duganella</taxon>
    </lineage>
</organism>
<proteinExistence type="predicted"/>
<protein>
    <submittedName>
        <fullName evidence="1">DUF4844 domain-containing protein</fullName>
    </submittedName>
</protein>
<keyword evidence="2" id="KW-1185">Reference proteome</keyword>
<dbReference type="Gene3D" id="1.20.1480.40">
    <property type="entry name" value="Uncharacterised protein PF16133, DUF4844"/>
    <property type="match status" value="1"/>
</dbReference>